<dbReference type="NCBIfam" id="NF004846">
    <property type="entry name" value="PRK06197.1"/>
    <property type="match status" value="1"/>
</dbReference>
<evidence type="ECO:0000256" key="1">
    <source>
        <dbReference type="ARBA" id="ARBA00023002"/>
    </source>
</evidence>
<evidence type="ECO:0000313" key="3">
    <source>
        <dbReference type="EMBL" id="MBA8925802.1"/>
    </source>
</evidence>
<comment type="similarity">
    <text evidence="2">Belongs to the short-chain dehydrogenases/reductases (SDR) family.</text>
</comment>
<dbReference type="Pfam" id="PF00106">
    <property type="entry name" value="adh_short"/>
    <property type="match status" value="1"/>
</dbReference>
<dbReference type="RefSeq" id="WP_025360462.1">
    <property type="nucleotide sequence ID" value="NZ_BAAABQ010000059.1"/>
</dbReference>
<dbReference type="SUPFAM" id="SSF51735">
    <property type="entry name" value="NAD(P)-binding Rossmann-fold domains"/>
    <property type="match status" value="1"/>
</dbReference>
<dbReference type="PRINTS" id="PR00080">
    <property type="entry name" value="SDRFAMILY"/>
</dbReference>
<sequence>MAKHWTEADIPDLAGKTALVTGANTGLGFHEALQLAKHGAHVLVAARNQEKGQAAVERMRTQVPADRVELVGLDLADLDSVHALATELTGRLAGLDLLINNAGVMAVPQRRTTKQGFELQFGTNHLGHFALTGLLLPLLLARPGSRVVTLSSAMHRMGRLDIDDLQSERKYGANSTYAASKLANAVFTVELNRRFEAAGSGVLSVGAHPGYSSTDLQYSGPRLGGGGLSAWLLGVATPILGQPAAQGALPALRAAVDPQVTGADYYGPHALREWRGYPVKVSYIKPAYSARLGTELWDASVRLTSVDYAALSTVS</sequence>
<keyword evidence="1" id="KW-0560">Oxidoreductase</keyword>
<dbReference type="InterPro" id="IPR036291">
    <property type="entry name" value="NAD(P)-bd_dom_sf"/>
</dbReference>
<name>A0ABR6BFZ1_9PSEU</name>
<dbReference type="PANTHER" id="PTHR43157">
    <property type="entry name" value="PHOSPHATIDYLINOSITOL-GLYCAN BIOSYNTHESIS CLASS F PROTEIN-RELATED"/>
    <property type="match status" value="1"/>
</dbReference>
<comment type="caution">
    <text evidence="3">The sequence shown here is derived from an EMBL/GenBank/DDBJ whole genome shotgun (WGS) entry which is preliminary data.</text>
</comment>
<accession>A0ABR6BFZ1</accession>
<gene>
    <name evidence="3" type="ORF">BC739_003001</name>
</gene>
<keyword evidence="4" id="KW-1185">Reference proteome</keyword>
<dbReference type="PRINTS" id="PR00081">
    <property type="entry name" value="GDHRDH"/>
</dbReference>
<protein>
    <submittedName>
        <fullName evidence="3">NAD(P)-dependent dehydrogenase (Short-subunit alcohol dehydrogenase family)</fullName>
    </submittedName>
</protein>
<evidence type="ECO:0000256" key="2">
    <source>
        <dbReference type="RuleBase" id="RU000363"/>
    </source>
</evidence>
<evidence type="ECO:0000313" key="4">
    <source>
        <dbReference type="Proteomes" id="UP000517916"/>
    </source>
</evidence>
<dbReference type="Proteomes" id="UP000517916">
    <property type="component" value="Unassembled WGS sequence"/>
</dbReference>
<dbReference type="Gene3D" id="3.40.50.720">
    <property type="entry name" value="NAD(P)-binding Rossmann-like Domain"/>
    <property type="match status" value="1"/>
</dbReference>
<dbReference type="EMBL" id="JACJID010000002">
    <property type="protein sequence ID" value="MBA8925802.1"/>
    <property type="molecule type" value="Genomic_DNA"/>
</dbReference>
<dbReference type="InterPro" id="IPR002347">
    <property type="entry name" value="SDR_fam"/>
</dbReference>
<reference evidence="3 4" key="1">
    <citation type="submission" date="2020-08" db="EMBL/GenBank/DDBJ databases">
        <title>Genomic Encyclopedia of Archaeal and Bacterial Type Strains, Phase II (KMG-II): from individual species to whole genera.</title>
        <authorList>
            <person name="Goeker M."/>
        </authorList>
    </citation>
    <scope>NUCLEOTIDE SEQUENCE [LARGE SCALE GENOMIC DNA]</scope>
    <source>
        <strain evidence="3 4">DSM 43850</strain>
    </source>
</reference>
<dbReference type="PANTHER" id="PTHR43157:SF31">
    <property type="entry name" value="PHOSPHATIDYLINOSITOL-GLYCAN BIOSYNTHESIS CLASS F PROTEIN"/>
    <property type="match status" value="1"/>
</dbReference>
<dbReference type="NCBIfam" id="NF004513">
    <property type="entry name" value="PRK05854.1"/>
    <property type="match status" value="1"/>
</dbReference>
<proteinExistence type="inferred from homology"/>
<organism evidence="3 4">
    <name type="scientific">Kutzneria viridogrisea</name>
    <dbReference type="NCBI Taxonomy" id="47990"/>
    <lineage>
        <taxon>Bacteria</taxon>
        <taxon>Bacillati</taxon>
        <taxon>Actinomycetota</taxon>
        <taxon>Actinomycetes</taxon>
        <taxon>Pseudonocardiales</taxon>
        <taxon>Pseudonocardiaceae</taxon>
        <taxon>Kutzneria</taxon>
    </lineage>
</organism>